<dbReference type="AlphaFoldDB" id="A0A4P7IJ16"/>
<dbReference type="KEGG" id="nsn:EXE58_12775"/>
<evidence type="ECO:0000256" key="4">
    <source>
        <dbReference type="ARBA" id="ARBA00023157"/>
    </source>
</evidence>
<evidence type="ECO:0000256" key="3">
    <source>
        <dbReference type="ARBA" id="ARBA00023002"/>
    </source>
</evidence>
<dbReference type="SUPFAM" id="SSF52833">
    <property type="entry name" value="Thioredoxin-like"/>
    <property type="match status" value="1"/>
</dbReference>
<evidence type="ECO:0000256" key="1">
    <source>
        <dbReference type="ARBA" id="ARBA00022559"/>
    </source>
</evidence>
<comment type="miscellaneous">
    <text evidence="6">The active site is a conserved redox-active cysteine residue, the peroxidatic cysteine (C(P)), which makes the nucleophilic attack on the peroxide substrate. The peroxide oxidizes the C(P)-SH to cysteine sulfenic acid (C(P)-SOH), which then reacts with another cysteine residue, the resolving cysteine (C(R)), to form a disulfide bridge. The disulfide is subsequently reduced by an appropriate electron donor to complete the catalytic cycle. In this atypical 2-Cys peroxiredoxin, C(R) is present in the same subunit to form an intramolecular disulfide. The disulfide is subsequently reduced by thioredoxin.</text>
</comment>
<dbReference type="Gene3D" id="3.40.30.10">
    <property type="entry name" value="Glutaredoxin"/>
    <property type="match status" value="1"/>
</dbReference>
<feature type="domain" description="Thioredoxin" evidence="7">
    <location>
        <begin position="18"/>
        <end position="165"/>
    </location>
</feature>
<comment type="similarity">
    <text evidence="6">Belongs to the peroxiredoxin family. Tpx subfamily.</text>
</comment>
<keyword evidence="5 6" id="KW-0676">Redox-active center</keyword>
<evidence type="ECO:0000256" key="5">
    <source>
        <dbReference type="ARBA" id="ARBA00023284"/>
    </source>
</evidence>
<dbReference type="PANTHER" id="PTHR43110:SF1">
    <property type="entry name" value="THIOL PEROXIDASE"/>
    <property type="match status" value="1"/>
</dbReference>
<evidence type="ECO:0000313" key="9">
    <source>
        <dbReference type="Proteomes" id="UP000294853"/>
    </source>
</evidence>
<dbReference type="PROSITE" id="PS51352">
    <property type="entry name" value="THIOREDOXIN_2"/>
    <property type="match status" value="1"/>
</dbReference>
<keyword evidence="3 6" id="KW-0560">Oxidoreductase</keyword>
<evidence type="ECO:0000256" key="2">
    <source>
        <dbReference type="ARBA" id="ARBA00022862"/>
    </source>
</evidence>
<comment type="function">
    <text evidence="6">Thiol-specific peroxidase that catalyzes the reduction of hydrogen peroxide and organic hydroperoxides to water and alcohols, respectively. Plays a role in cell protection against oxidative stress by detoxifying peroxides.</text>
</comment>
<dbReference type="PROSITE" id="PS01265">
    <property type="entry name" value="TPX"/>
    <property type="match status" value="1"/>
</dbReference>
<dbReference type="NCBIfam" id="NF001808">
    <property type="entry name" value="PRK00522.1"/>
    <property type="match status" value="1"/>
</dbReference>
<comment type="subunit">
    <text evidence="6">Homodimer.</text>
</comment>
<dbReference type="RefSeq" id="WP_135268248.1">
    <property type="nucleotide sequence ID" value="NZ_CP038436.1"/>
</dbReference>
<evidence type="ECO:0000313" key="8">
    <source>
        <dbReference type="EMBL" id="QBX56257.1"/>
    </source>
</evidence>
<dbReference type="PANTHER" id="PTHR43110">
    <property type="entry name" value="THIOL PEROXIDASE"/>
    <property type="match status" value="1"/>
</dbReference>
<keyword evidence="9" id="KW-1185">Reference proteome</keyword>
<dbReference type="InterPro" id="IPR013740">
    <property type="entry name" value="Redoxin"/>
</dbReference>
<evidence type="ECO:0000259" key="7">
    <source>
        <dbReference type="PROSITE" id="PS51352"/>
    </source>
</evidence>
<evidence type="ECO:0000256" key="6">
    <source>
        <dbReference type="HAMAP-Rule" id="MF_00269"/>
    </source>
</evidence>
<dbReference type="EC" id="1.11.1.24" evidence="6"/>
<feature type="disulfide bond" description="Redox-active" evidence="6">
    <location>
        <begin position="60"/>
        <end position="94"/>
    </location>
</feature>
<dbReference type="EMBL" id="CP038436">
    <property type="protein sequence ID" value="QBX56257.1"/>
    <property type="molecule type" value="Genomic_DNA"/>
</dbReference>
<dbReference type="InterPro" id="IPR050455">
    <property type="entry name" value="Tpx_Peroxidase_subfamily"/>
</dbReference>
<keyword evidence="1 6" id="KW-0575">Peroxidase</keyword>
<accession>A0A4P7IJ16</accession>
<name>A0A4P7IJ16_9ACTN</name>
<dbReference type="InterPro" id="IPR018219">
    <property type="entry name" value="Tpx_CS"/>
</dbReference>
<proteinExistence type="inferred from homology"/>
<keyword evidence="2 6" id="KW-0049">Antioxidant</keyword>
<gene>
    <name evidence="6" type="primary">tpx</name>
    <name evidence="8" type="ORF">EXE58_12775</name>
</gene>
<comment type="catalytic activity">
    <reaction evidence="6">
        <text>a hydroperoxide + [thioredoxin]-dithiol = an alcohol + [thioredoxin]-disulfide + H2O</text>
        <dbReference type="Rhea" id="RHEA:62620"/>
        <dbReference type="Rhea" id="RHEA-COMP:10698"/>
        <dbReference type="Rhea" id="RHEA-COMP:10700"/>
        <dbReference type="ChEBI" id="CHEBI:15377"/>
        <dbReference type="ChEBI" id="CHEBI:29950"/>
        <dbReference type="ChEBI" id="CHEBI:30879"/>
        <dbReference type="ChEBI" id="CHEBI:35924"/>
        <dbReference type="ChEBI" id="CHEBI:50058"/>
        <dbReference type="EC" id="1.11.1.24"/>
    </reaction>
</comment>
<reference evidence="8 9" key="1">
    <citation type="submission" date="2019-03" db="EMBL/GenBank/DDBJ databases">
        <title>Three New Species of Nocardioides, Nocardioides euryhalodurans sp. nov., Nocardioides seonyuensis sp. nov. and Nocardioides eburneoflavus sp. nov. Iolated from Soil.</title>
        <authorList>
            <person name="Roh S.G."/>
            <person name="Lee C."/>
            <person name="Kim M.-K."/>
            <person name="Kim S.B."/>
        </authorList>
    </citation>
    <scope>NUCLEOTIDE SEQUENCE [LARGE SCALE GENOMIC DNA]</scope>
    <source>
        <strain evidence="8 9">MMS17-SY207-3</strain>
    </source>
</reference>
<keyword evidence="4 6" id="KW-1015">Disulfide bond</keyword>
<dbReference type="CDD" id="cd03014">
    <property type="entry name" value="PRX_Atyp2cys"/>
    <property type="match status" value="1"/>
</dbReference>
<dbReference type="InterPro" id="IPR013766">
    <property type="entry name" value="Thioredoxin_domain"/>
</dbReference>
<dbReference type="HAMAP" id="MF_00269">
    <property type="entry name" value="Tpx"/>
    <property type="match status" value="1"/>
</dbReference>
<dbReference type="GO" id="GO:0008379">
    <property type="term" value="F:thioredoxin peroxidase activity"/>
    <property type="evidence" value="ECO:0007669"/>
    <property type="project" value="UniProtKB-UniRule"/>
</dbReference>
<dbReference type="InterPro" id="IPR036249">
    <property type="entry name" value="Thioredoxin-like_sf"/>
</dbReference>
<dbReference type="InterPro" id="IPR002065">
    <property type="entry name" value="TPX"/>
</dbReference>
<dbReference type="Pfam" id="PF08534">
    <property type="entry name" value="Redoxin"/>
    <property type="match status" value="1"/>
</dbReference>
<dbReference type="Proteomes" id="UP000294853">
    <property type="component" value="Chromosome"/>
</dbReference>
<feature type="active site" description="Cysteine sulfenic acid (-SOH) intermediate" evidence="6">
    <location>
        <position position="60"/>
    </location>
</feature>
<sequence>MATTALKGNPVNTVGDLPPVGEKAPGWELVGAGLSPLTHSDTQGKRVVLNIFPSVDTGICAASVRKFNELAASLDNTTVVNVSHDLPFAQARFCGAEGIENVQVGSAFRSSFGEDFGVKLVDGPMAGLLGRAVVVLDEDGHVVHSQLVPEITTEPDYDAAVAALS</sequence>
<protein>
    <recommendedName>
        <fullName evidence="6">Thiol peroxidase</fullName>
        <shortName evidence="6">Tpx</shortName>
        <ecNumber evidence="6">1.11.1.24</ecNumber>
    </recommendedName>
    <alternativeName>
        <fullName evidence="6">Peroxiredoxin tpx</fullName>
        <shortName evidence="6">Prx</shortName>
    </alternativeName>
    <alternativeName>
        <fullName evidence="6">Thioredoxin peroxidase</fullName>
    </alternativeName>
    <alternativeName>
        <fullName evidence="6">Thioredoxin-dependent peroxiredoxin</fullName>
    </alternativeName>
</protein>
<organism evidence="8 9">
    <name type="scientific">Nocardioides seonyuensis</name>
    <dbReference type="NCBI Taxonomy" id="2518371"/>
    <lineage>
        <taxon>Bacteria</taxon>
        <taxon>Bacillati</taxon>
        <taxon>Actinomycetota</taxon>
        <taxon>Actinomycetes</taxon>
        <taxon>Propionibacteriales</taxon>
        <taxon>Nocardioidaceae</taxon>
        <taxon>Nocardioides</taxon>
    </lineage>
</organism>
<dbReference type="OrthoDB" id="9781543at2"/>